<evidence type="ECO:0000256" key="8">
    <source>
        <dbReference type="SAM" id="Phobius"/>
    </source>
</evidence>
<accession>A0A848D3U9</accession>
<dbReference type="GO" id="GO:0015112">
    <property type="term" value="F:nitrate transmembrane transporter activity"/>
    <property type="evidence" value="ECO:0007669"/>
    <property type="project" value="InterPro"/>
</dbReference>
<name>A0A848D3U9_ANEAE</name>
<evidence type="ECO:0000256" key="2">
    <source>
        <dbReference type="ARBA" id="ARBA00008432"/>
    </source>
</evidence>
<keyword evidence="6" id="KW-0534">Nitrate assimilation</keyword>
<dbReference type="Proteomes" id="UP000561326">
    <property type="component" value="Unassembled WGS sequence"/>
</dbReference>
<dbReference type="AlphaFoldDB" id="A0A848D3U9"/>
<dbReference type="InterPro" id="IPR011701">
    <property type="entry name" value="MFS"/>
</dbReference>
<dbReference type="InterPro" id="IPR044772">
    <property type="entry name" value="NO3_transporter"/>
</dbReference>
<dbReference type="EMBL" id="JABAGO010000052">
    <property type="protein sequence ID" value="NMF00717.1"/>
    <property type="molecule type" value="Genomic_DNA"/>
</dbReference>
<dbReference type="GO" id="GO:0042128">
    <property type="term" value="P:nitrate assimilation"/>
    <property type="evidence" value="ECO:0007669"/>
    <property type="project" value="UniProtKB-KW"/>
</dbReference>
<dbReference type="GO" id="GO:0005886">
    <property type="term" value="C:plasma membrane"/>
    <property type="evidence" value="ECO:0007669"/>
    <property type="project" value="UniProtKB-SubCell"/>
</dbReference>
<gene>
    <name evidence="10" type="ORF">HF838_21045</name>
</gene>
<feature type="transmembrane region" description="Helical" evidence="8">
    <location>
        <begin position="7"/>
        <end position="27"/>
    </location>
</feature>
<feature type="transmembrane region" description="Helical" evidence="8">
    <location>
        <begin position="233"/>
        <end position="255"/>
    </location>
</feature>
<feature type="transmembrane region" description="Helical" evidence="8">
    <location>
        <begin position="47"/>
        <end position="63"/>
    </location>
</feature>
<comment type="similarity">
    <text evidence="2">Belongs to the major facilitator superfamily. Nitrate/nitrite porter (TC 2.A.1.8) family.</text>
</comment>
<feature type="transmembrane region" description="Helical" evidence="8">
    <location>
        <begin position="206"/>
        <end position="227"/>
    </location>
</feature>
<evidence type="ECO:0000256" key="7">
    <source>
        <dbReference type="ARBA" id="ARBA00023136"/>
    </source>
</evidence>
<dbReference type="PANTHER" id="PTHR23515">
    <property type="entry name" value="HIGH-AFFINITY NITRATE TRANSPORTER 2.3"/>
    <property type="match status" value="1"/>
</dbReference>
<keyword evidence="4 8" id="KW-0812">Transmembrane</keyword>
<evidence type="ECO:0000313" key="10">
    <source>
        <dbReference type="EMBL" id="NMF00717.1"/>
    </source>
</evidence>
<evidence type="ECO:0000256" key="5">
    <source>
        <dbReference type="ARBA" id="ARBA00022989"/>
    </source>
</evidence>
<reference evidence="10 11" key="1">
    <citation type="submission" date="2020-04" db="EMBL/GenBank/DDBJ databases">
        <authorList>
            <person name="Hitch T.C.A."/>
            <person name="Wylensek D."/>
            <person name="Clavel T."/>
        </authorList>
    </citation>
    <scope>NUCLEOTIDE SEQUENCE [LARGE SCALE GENOMIC DNA]</scope>
    <source>
        <strain evidence="10 11">WB01_D5_05</strain>
    </source>
</reference>
<evidence type="ECO:0000256" key="6">
    <source>
        <dbReference type="ARBA" id="ARBA00023063"/>
    </source>
</evidence>
<proteinExistence type="inferred from homology"/>
<comment type="subcellular location">
    <subcellularLocation>
        <location evidence="1">Cell membrane</location>
        <topology evidence="1">Multi-pass membrane protein</topology>
    </subcellularLocation>
</comment>
<sequence length="394" mass="42366">MSKKGQTSALIMSTLAMVVAFAVWASLSPLASQLQKLFELTATQKSILVATPVLLGSVMRIPLGIMTDRYGGKKMYTMLMLFLIIPLIGISFANSYTAYLFWAFFIGMAGTSFAIAIAYVSRWYPPEKQGTVLGITGMGNFGNAVAGFVIPSLAVAFGLGNVFLILAAVVLITAIVFWLTTEELPKPEQTKTFAQAFSVVKFKNTWILSIFYFLTFGSFVAFSIYLPTLLQDLFGISAVDAGLRAAGFVVIATLMRPIGGYLGDKIGAGRVLTYVFLMMVLSGALVSFMTENMIAFSVGCLTISFLAGIGNGAVFKLVPTLFPGSTGAVTGFVGAAGGLGGFFPPIVMGTVKDMTDSYFLGFFFFVGFAILCFVLNKRFFDTKNNHSFVKKQAL</sequence>
<keyword evidence="3" id="KW-0813">Transport</keyword>
<dbReference type="Pfam" id="PF07690">
    <property type="entry name" value="MFS_1"/>
    <property type="match status" value="1"/>
</dbReference>
<feature type="domain" description="Major facilitator superfamily (MFS) profile" evidence="9">
    <location>
        <begin position="9"/>
        <end position="384"/>
    </location>
</feature>
<feature type="transmembrane region" description="Helical" evidence="8">
    <location>
        <begin position="267"/>
        <end position="288"/>
    </location>
</feature>
<dbReference type="SUPFAM" id="SSF103473">
    <property type="entry name" value="MFS general substrate transporter"/>
    <property type="match status" value="1"/>
</dbReference>
<keyword evidence="5 8" id="KW-1133">Transmembrane helix</keyword>
<dbReference type="RefSeq" id="WP_168976322.1">
    <property type="nucleotide sequence ID" value="NZ_CAMJCG010000019.1"/>
</dbReference>
<feature type="transmembrane region" description="Helical" evidence="8">
    <location>
        <begin position="132"/>
        <end position="156"/>
    </location>
</feature>
<evidence type="ECO:0000259" key="9">
    <source>
        <dbReference type="PROSITE" id="PS50850"/>
    </source>
</evidence>
<feature type="transmembrane region" description="Helical" evidence="8">
    <location>
        <begin position="327"/>
        <end position="346"/>
    </location>
</feature>
<comment type="caution">
    <text evidence="10">The sequence shown here is derived from an EMBL/GenBank/DDBJ whole genome shotgun (WGS) entry which is preliminary data.</text>
</comment>
<feature type="transmembrane region" description="Helical" evidence="8">
    <location>
        <begin position="358"/>
        <end position="376"/>
    </location>
</feature>
<dbReference type="InterPro" id="IPR020846">
    <property type="entry name" value="MFS_dom"/>
</dbReference>
<dbReference type="PROSITE" id="PS50850">
    <property type="entry name" value="MFS"/>
    <property type="match status" value="1"/>
</dbReference>
<dbReference type="CDD" id="cd17341">
    <property type="entry name" value="MFS_NRT2_like"/>
    <property type="match status" value="1"/>
</dbReference>
<feature type="transmembrane region" description="Helical" evidence="8">
    <location>
        <begin position="294"/>
        <end position="315"/>
    </location>
</feature>
<evidence type="ECO:0000256" key="4">
    <source>
        <dbReference type="ARBA" id="ARBA00022692"/>
    </source>
</evidence>
<feature type="transmembrane region" description="Helical" evidence="8">
    <location>
        <begin position="99"/>
        <end position="120"/>
    </location>
</feature>
<organism evidence="10 11">
    <name type="scientific">Aneurinibacillus aneurinilyticus</name>
    <name type="common">Bacillus aneurinolyticus</name>
    <dbReference type="NCBI Taxonomy" id="1391"/>
    <lineage>
        <taxon>Bacteria</taxon>
        <taxon>Bacillati</taxon>
        <taxon>Bacillota</taxon>
        <taxon>Bacilli</taxon>
        <taxon>Bacillales</taxon>
        <taxon>Paenibacillaceae</taxon>
        <taxon>Aneurinibacillus group</taxon>
        <taxon>Aneurinibacillus</taxon>
    </lineage>
</organism>
<keyword evidence="7 8" id="KW-0472">Membrane</keyword>
<feature type="transmembrane region" description="Helical" evidence="8">
    <location>
        <begin position="162"/>
        <end position="181"/>
    </location>
</feature>
<dbReference type="InterPro" id="IPR036259">
    <property type="entry name" value="MFS_trans_sf"/>
</dbReference>
<evidence type="ECO:0000256" key="1">
    <source>
        <dbReference type="ARBA" id="ARBA00004651"/>
    </source>
</evidence>
<protein>
    <submittedName>
        <fullName evidence="10">NarK/NasA family nitrate transporter</fullName>
    </submittedName>
</protein>
<feature type="transmembrane region" description="Helical" evidence="8">
    <location>
        <begin position="75"/>
        <end position="93"/>
    </location>
</feature>
<evidence type="ECO:0000256" key="3">
    <source>
        <dbReference type="ARBA" id="ARBA00022448"/>
    </source>
</evidence>
<dbReference type="Gene3D" id="1.20.1250.20">
    <property type="entry name" value="MFS general substrate transporter like domains"/>
    <property type="match status" value="2"/>
</dbReference>
<evidence type="ECO:0000313" key="11">
    <source>
        <dbReference type="Proteomes" id="UP000561326"/>
    </source>
</evidence>